<keyword evidence="4" id="KW-1185">Reference proteome</keyword>
<dbReference type="Pfam" id="PF03658">
    <property type="entry name" value="Ub-RnfH"/>
    <property type="match status" value="1"/>
</dbReference>
<reference evidence="3 4" key="1">
    <citation type="submission" date="2024-02" db="EMBL/GenBank/DDBJ databases">
        <title>Bacteria isolated from the canopy kelp, Nereocystis luetkeana.</title>
        <authorList>
            <person name="Pfister C.A."/>
            <person name="Younker I.T."/>
            <person name="Light S.H."/>
        </authorList>
    </citation>
    <scope>NUCLEOTIDE SEQUENCE [LARGE SCALE GENOMIC DNA]</scope>
    <source>
        <strain evidence="3 4">TI.1.05</strain>
    </source>
</reference>
<dbReference type="InterPro" id="IPR016155">
    <property type="entry name" value="Mopterin_synth/thiamin_S_b"/>
</dbReference>
<evidence type="ECO:0000256" key="1">
    <source>
        <dbReference type="ARBA" id="ARBA00010645"/>
    </source>
</evidence>
<dbReference type="InterPro" id="IPR005346">
    <property type="entry name" value="RnfH"/>
</dbReference>
<dbReference type="HAMAP" id="MF_00460">
    <property type="entry name" value="UPF0125_RnfH"/>
    <property type="match status" value="1"/>
</dbReference>
<evidence type="ECO:0000313" key="4">
    <source>
        <dbReference type="Proteomes" id="UP001369082"/>
    </source>
</evidence>
<comment type="similarity">
    <text evidence="1 2">Belongs to the UPF0125 (RnfH) family.</text>
</comment>
<comment type="caution">
    <text evidence="3">The sequence shown here is derived from an EMBL/GenBank/DDBJ whole genome shotgun (WGS) entry which is preliminary data.</text>
</comment>
<sequence length="100" mass="11223">MSQTIDIEVVYGLPHKQVLLSLKVPEGTSIEQCIKLSGIVKHFPEIVPSEAVVGIFSKPSKLDTIVQQGDRIEIYRPLIADPKEMRKLRAERAKKQADTK</sequence>
<dbReference type="Gene3D" id="3.10.20.280">
    <property type="entry name" value="RnfH-like"/>
    <property type="match status" value="1"/>
</dbReference>
<dbReference type="EMBL" id="JBAKAZ010000018">
    <property type="protein sequence ID" value="MEL0629285.1"/>
    <property type="molecule type" value="Genomic_DNA"/>
</dbReference>
<evidence type="ECO:0000256" key="2">
    <source>
        <dbReference type="HAMAP-Rule" id="MF_00460"/>
    </source>
</evidence>
<dbReference type="Proteomes" id="UP001369082">
    <property type="component" value="Unassembled WGS sequence"/>
</dbReference>
<name>A0ABU9GPQ1_9GAMM</name>
<dbReference type="PANTHER" id="PTHR37483">
    <property type="entry name" value="UPF0125 PROTEIN RATB"/>
    <property type="match status" value="1"/>
</dbReference>
<dbReference type="PANTHER" id="PTHR37483:SF1">
    <property type="entry name" value="UPF0125 PROTEIN RATB"/>
    <property type="match status" value="1"/>
</dbReference>
<dbReference type="InterPro" id="IPR037021">
    <property type="entry name" value="RnfH_sf"/>
</dbReference>
<proteinExistence type="inferred from homology"/>
<protein>
    <recommendedName>
        <fullName evidence="2">UPF0125 protein V6256_06665</fullName>
    </recommendedName>
</protein>
<dbReference type="NCBIfam" id="NF002490">
    <property type="entry name" value="PRK01777.1"/>
    <property type="match status" value="1"/>
</dbReference>
<dbReference type="SUPFAM" id="SSF54285">
    <property type="entry name" value="MoaD/ThiS"/>
    <property type="match status" value="1"/>
</dbReference>
<evidence type="ECO:0000313" key="3">
    <source>
        <dbReference type="EMBL" id="MEL0629285.1"/>
    </source>
</evidence>
<organism evidence="3 4">
    <name type="scientific">Psychromonas aquatilis</name>
    <dbReference type="NCBI Taxonomy" id="2005072"/>
    <lineage>
        <taxon>Bacteria</taxon>
        <taxon>Pseudomonadati</taxon>
        <taxon>Pseudomonadota</taxon>
        <taxon>Gammaproteobacteria</taxon>
        <taxon>Alteromonadales</taxon>
        <taxon>Psychromonadaceae</taxon>
        <taxon>Psychromonas</taxon>
    </lineage>
</organism>
<dbReference type="RefSeq" id="WP_341597295.1">
    <property type="nucleotide sequence ID" value="NZ_JBAKAZ010000018.1"/>
</dbReference>
<accession>A0ABU9GPQ1</accession>
<gene>
    <name evidence="3" type="ORF">V6256_06665</name>
</gene>